<dbReference type="AlphaFoldDB" id="A0A0M6WPT5"/>
<dbReference type="RefSeq" id="WP_055068040.1">
    <property type="nucleotide sequence ID" value="NZ_CP173697.1"/>
</dbReference>
<keyword evidence="1" id="KW-1133">Transmembrane helix</keyword>
<keyword evidence="1" id="KW-0812">Transmembrane</keyword>
<keyword evidence="3" id="KW-1185">Reference proteome</keyword>
<evidence type="ECO:0000256" key="1">
    <source>
        <dbReference type="SAM" id="Phobius"/>
    </source>
</evidence>
<reference evidence="3" key="1">
    <citation type="submission" date="2015-05" db="EMBL/GenBank/DDBJ databases">
        <authorList>
            <consortium name="Pathogen Informatics"/>
        </authorList>
    </citation>
    <scope>NUCLEOTIDE SEQUENCE [LARGE SCALE GENOMIC DNA]</scope>
    <source>
        <strain evidence="3">M72</strain>
    </source>
</reference>
<evidence type="ECO:0000313" key="3">
    <source>
        <dbReference type="Proteomes" id="UP000049979"/>
    </source>
</evidence>
<protein>
    <submittedName>
        <fullName evidence="2">Uncharacterized protein</fullName>
    </submittedName>
</protein>
<keyword evidence="1" id="KW-0472">Membrane</keyword>
<feature type="transmembrane region" description="Helical" evidence="1">
    <location>
        <begin position="80"/>
        <end position="96"/>
    </location>
</feature>
<proteinExistence type="predicted"/>
<gene>
    <name evidence="2" type="ORF">M72_29611</name>
</gene>
<sequence>MPDEHDKEYWREKYAPKKHSKTYLKRKYKPKRHSQEYYVRKYVFGQDVKTPMEEIRQKRKKKPEPDRADFWNYLDEPGKIMIMILVVVYVCYKLSLCF</sequence>
<evidence type="ECO:0000313" key="2">
    <source>
        <dbReference type="EMBL" id="CRL39401.1"/>
    </source>
</evidence>
<accession>A0A0M6WPT5</accession>
<dbReference type="EMBL" id="CVRR01000023">
    <property type="protein sequence ID" value="CRL39401.1"/>
    <property type="molecule type" value="Genomic_DNA"/>
</dbReference>
<dbReference type="Proteomes" id="UP000049979">
    <property type="component" value="Unassembled WGS sequence"/>
</dbReference>
<organism evidence="2 3">
    <name type="scientific">Roseburia faecis</name>
    <dbReference type="NCBI Taxonomy" id="301302"/>
    <lineage>
        <taxon>Bacteria</taxon>
        <taxon>Bacillati</taxon>
        <taxon>Bacillota</taxon>
        <taxon>Clostridia</taxon>
        <taxon>Lachnospirales</taxon>
        <taxon>Lachnospiraceae</taxon>
        <taxon>Roseburia</taxon>
    </lineage>
</organism>
<name>A0A0M6WPT5_9FIRM</name>